<feature type="compositionally biased region" description="Polar residues" evidence="1">
    <location>
        <begin position="1000"/>
        <end position="1011"/>
    </location>
</feature>
<feature type="region of interest" description="Disordered" evidence="1">
    <location>
        <begin position="189"/>
        <end position="210"/>
    </location>
</feature>
<feature type="compositionally biased region" description="Acidic residues" evidence="1">
    <location>
        <begin position="393"/>
        <end position="424"/>
    </location>
</feature>
<feature type="compositionally biased region" description="Basic and acidic residues" evidence="1">
    <location>
        <begin position="786"/>
        <end position="801"/>
    </location>
</feature>
<feature type="compositionally biased region" description="Acidic residues" evidence="1">
    <location>
        <begin position="436"/>
        <end position="452"/>
    </location>
</feature>
<feature type="compositionally biased region" description="Basic and acidic residues" evidence="1">
    <location>
        <begin position="453"/>
        <end position="463"/>
    </location>
</feature>
<feature type="compositionally biased region" description="Low complexity" evidence="1">
    <location>
        <begin position="947"/>
        <end position="958"/>
    </location>
</feature>
<feature type="compositionally biased region" description="Low complexity" evidence="1">
    <location>
        <begin position="58"/>
        <end position="76"/>
    </location>
</feature>
<protein>
    <submittedName>
        <fullName evidence="2">Uncharacterized protein</fullName>
    </submittedName>
</protein>
<organism evidence="2">
    <name type="scientific">Heliothis virescens</name>
    <name type="common">Tobacco budworm moth</name>
    <dbReference type="NCBI Taxonomy" id="7102"/>
    <lineage>
        <taxon>Eukaryota</taxon>
        <taxon>Metazoa</taxon>
        <taxon>Ecdysozoa</taxon>
        <taxon>Arthropoda</taxon>
        <taxon>Hexapoda</taxon>
        <taxon>Insecta</taxon>
        <taxon>Pterygota</taxon>
        <taxon>Neoptera</taxon>
        <taxon>Endopterygota</taxon>
        <taxon>Lepidoptera</taxon>
        <taxon>Glossata</taxon>
        <taxon>Ditrysia</taxon>
        <taxon>Noctuoidea</taxon>
        <taxon>Noctuidae</taxon>
        <taxon>Heliothinae</taxon>
        <taxon>Heliothis</taxon>
    </lineage>
</organism>
<feature type="compositionally biased region" description="Basic residues" evidence="1">
    <location>
        <begin position="842"/>
        <end position="851"/>
    </location>
</feature>
<evidence type="ECO:0000256" key="1">
    <source>
        <dbReference type="SAM" id="MobiDB-lite"/>
    </source>
</evidence>
<sequence length="1135" mass="125297">MPNSFVYLCRSRTATPERQDSPVVTPSRSSRITRSRSRTPERKEKGVAESPKLEAITESPTKSSNTESSSSSSPSRRSLRSRSRTPEIEVVSELVLKPPPRSLRSRSKTPEKLMTPRVESSARKKSLSRMVLEHNTFAKTKQTDKMDTDIPEEKSDTAIECTPMKTLKQIPSLMDVTLSPIVNKSVLQSSTDTTISESAEKDIKSDKSTPELDLKPLPAFTTLHETCIEKSVLHSYASSVADTSVSIREEKVVITEKSQSVLKPLPAFTLNETEFDKSVLHSYESSVAETSSIQEDKDETQPDTNTSKPFAAFVQMIQTDYEKSVLHSAESSAAENSKVFEDSKVQEASSLMTNDSDVDMEENVESNKSAAEQKEKEKIVEIEREIGEIQNMSDEDAEESSNDDEEVIEDEDDDENEDEAEDEASGSSSFDSESSPTDEENDEVISIDDSDDSSDKLQIDEHSNSTQSNIQITEVNEQGNTPTEQITNINDTENVESSVDPLNQANYSLMTDDNSVAGSDKSDMNLNYSGESDKANVSGEIAVKDMETEPEQPVQIEITVETESKTKEHAPSLSEVDSPKQLEVAPTIQDENVTETISSESKIPSVEPKDDKQTEIPAVDKITEATDKEPIKEIPMVIEEEPKPAQRVLKLTELIEAPQTTQKKPEVTQKVAETTEKVPLTTEKVAELTDKEGTTKQETAEKVPEVTDKQETTEKVPQTEKVAKITDVEETEKLDEVEKVEKPTRGRKRGKSVSSNKSTTDTEMETEIRTPVTRKRTQSTASNKSVDTEKTPENAKTETPTRRRAKTPTSTEVRKIITRRVSREMSERLDESKVLDESVLTPKRRSTRSRSKNIDDNESVASESSVASIKSKASEDAGDRAVRKGRKSVLVSKPELSVIPEVIVEEGSKDADNVINEYSSSRRLTRHQKAVLESWLEPQPSPRRRLSTASRTSRSIASEVDDDDASSTHSAAFDVQPIDRISLLNKTDFEGSPDIEEMQANLSPESLASDASKQRRSRLGRAASETKTVPRAAKINRRVSVDVAGSPDVGSPVLGSESPARGRRKSFNRACEALHTPKGRRASTEVRQRGDTESPVDSPAVSESEAATVTPARRTRRAASNVSSTSQANSETGKR</sequence>
<feature type="compositionally biased region" description="Basic and acidic residues" evidence="1">
    <location>
        <begin position="686"/>
        <end position="727"/>
    </location>
</feature>
<feature type="compositionally biased region" description="Polar residues" evidence="1">
    <location>
        <begin position="589"/>
        <end position="602"/>
    </location>
</feature>
<feature type="region of interest" description="Disordered" evidence="1">
    <location>
        <begin position="561"/>
        <end position="634"/>
    </location>
</feature>
<feature type="region of interest" description="Disordered" evidence="1">
    <location>
        <begin position="331"/>
        <end position="485"/>
    </location>
</feature>
<feature type="compositionally biased region" description="Polar residues" evidence="1">
    <location>
        <begin position="464"/>
        <end position="485"/>
    </location>
</feature>
<feature type="compositionally biased region" description="Low complexity" evidence="1">
    <location>
        <begin position="859"/>
        <end position="871"/>
    </location>
</feature>
<dbReference type="AlphaFoldDB" id="A0A2A4J932"/>
<proteinExistence type="predicted"/>
<feature type="compositionally biased region" description="Basic and acidic residues" evidence="1">
    <location>
        <begin position="371"/>
        <end position="387"/>
    </location>
</feature>
<feature type="region of interest" description="Disordered" evidence="1">
    <location>
        <begin position="686"/>
        <end position="890"/>
    </location>
</feature>
<dbReference type="EMBL" id="NWSH01002489">
    <property type="protein sequence ID" value="PCG68188.1"/>
    <property type="molecule type" value="Genomic_DNA"/>
</dbReference>
<accession>A0A2A4J932</accession>
<feature type="compositionally biased region" description="Basic and acidic residues" evidence="1">
    <location>
        <begin position="621"/>
        <end position="632"/>
    </location>
</feature>
<feature type="region of interest" description="Disordered" evidence="1">
    <location>
        <begin position="992"/>
        <end position="1135"/>
    </location>
</feature>
<feature type="compositionally biased region" description="Polar residues" evidence="1">
    <location>
        <begin position="346"/>
        <end position="355"/>
    </location>
</feature>
<feature type="compositionally biased region" description="Polar residues" evidence="1">
    <location>
        <begin position="752"/>
        <end position="761"/>
    </location>
</feature>
<gene>
    <name evidence="2" type="ORF">B5V51_5514</name>
</gene>
<name>A0A2A4J932_HELVI</name>
<feature type="region of interest" description="Disordered" evidence="1">
    <location>
        <begin position="286"/>
        <end position="306"/>
    </location>
</feature>
<feature type="region of interest" description="Disordered" evidence="1">
    <location>
        <begin position="1"/>
        <end position="126"/>
    </location>
</feature>
<feature type="compositionally biased region" description="Basic and acidic residues" evidence="1">
    <location>
        <begin position="734"/>
        <end position="744"/>
    </location>
</feature>
<feature type="compositionally biased region" description="Basic and acidic residues" evidence="1">
    <location>
        <begin position="198"/>
        <end position="210"/>
    </location>
</feature>
<feature type="compositionally biased region" description="Basic and acidic residues" evidence="1">
    <location>
        <begin position="38"/>
        <end position="47"/>
    </location>
</feature>
<reference evidence="2" key="1">
    <citation type="submission" date="2017-09" db="EMBL/GenBank/DDBJ databases">
        <title>Contemporary evolution of a Lepidopteran species, Heliothis virescens, in response to modern agricultural practices.</title>
        <authorList>
            <person name="Fritz M.L."/>
            <person name="Deyonke A.M."/>
            <person name="Papanicolaou A."/>
            <person name="Micinski S."/>
            <person name="Westbrook J."/>
            <person name="Gould F."/>
        </authorList>
    </citation>
    <scope>NUCLEOTIDE SEQUENCE [LARGE SCALE GENOMIC DNA]</scope>
    <source>
        <strain evidence="2">HvINT-</strain>
        <tissue evidence="2">Whole body</tissue>
    </source>
</reference>
<feature type="compositionally biased region" description="Basic and acidic residues" evidence="1">
    <location>
        <begin position="1082"/>
        <end position="1092"/>
    </location>
</feature>
<feature type="compositionally biased region" description="Basic and acidic residues" evidence="1">
    <location>
        <begin position="872"/>
        <end position="882"/>
    </location>
</feature>
<feature type="compositionally biased region" description="Basic and acidic residues" evidence="1">
    <location>
        <begin position="821"/>
        <end position="836"/>
    </location>
</feature>
<feature type="compositionally biased region" description="Polar residues" evidence="1">
    <location>
        <begin position="1120"/>
        <end position="1135"/>
    </location>
</feature>
<feature type="compositionally biased region" description="Low complexity" evidence="1">
    <location>
        <begin position="425"/>
        <end position="435"/>
    </location>
</feature>
<feature type="region of interest" description="Disordered" evidence="1">
    <location>
        <begin position="933"/>
        <end position="977"/>
    </location>
</feature>
<comment type="caution">
    <text evidence="2">The sequence shown here is derived from an EMBL/GenBank/DDBJ whole genome shotgun (WGS) entry which is preliminary data.</text>
</comment>
<evidence type="ECO:0000313" key="2">
    <source>
        <dbReference type="EMBL" id="PCG68188.1"/>
    </source>
</evidence>